<dbReference type="Pfam" id="PF09339">
    <property type="entry name" value="HTH_IclR"/>
    <property type="match status" value="1"/>
</dbReference>
<protein>
    <recommendedName>
        <fullName evidence="1">HTH iclR-type domain-containing protein</fullName>
    </recommendedName>
</protein>
<evidence type="ECO:0000313" key="2">
    <source>
        <dbReference type="EMBL" id="KKK84631.1"/>
    </source>
</evidence>
<accession>A0A0F9BJQ9</accession>
<gene>
    <name evidence="2" type="ORF">LCGC14_2781410</name>
</gene>
<name>A0A0F9BJQ9_9ZZZZ</name>
<comment type="caution">
    <text evidence="2">The sequence shown here is derived from an EMBL/GenBank/DDBJ whole genome shotgun (WGS) entry which is preliminary data.</text>
</comment>
<feature type="domain" description="HTH iclR-type" evidence="1">
    <location>
        <begin position="32"/>
        <end position="60"/>
    </location>
</feature>
<dbReference type="GO" id="GO:0003677">
    <property type="term" value="F:DNA binding"/>
    <property type="evidence" value="ECO:0007669"/>
    <property type="project" value="InterPro"/>
</dbReference>
<dbReference type="GO" id="GO:0006355">
    <property type="term" value="P:regulation of DNA-templated transcription"/>
    <property type="evidence" value="ECO:0007669"/>
    <property type="project" value="InterPro"/>
</dbReference>
<proteinExistence type="predicted"/>
<evidence type="ECO:0000259" key="1">
    <source>
        <dbReference type="Pfam" id="PF09339"/>
    </source>
</evidence>
<sequence length="83" mass="8996">MTRDATRAESGLRNLAATEREGSLSCSLVKAALMVLTAFYHADGPLSLSDIATRSGRDRSAKDGAYAAPWDMSDVMPRVWVYS</sequence>
<organism evidence="2">
    <name type="scientific">marine sediment metagenome</name>
    <dbReference type="NCBI Taxonomy" id="412755"/>
    <lineage>
        <taxon>unclassified sequences</taxon>
        <taxon>metagenomes</taxon>
        <taxon>ecological metagenomes</taxon>
    </lineage>
</organism>
<dbReference type="AlphaFoldDB" id="A0A0F9BJQ9"/>
<reference evidence="2" key="1">
    <citation type="journal article" date="2015" name="Nature">
        <title>Complex archaea that bridge the gap between prokaryotes and eukaryotes.</title>
        <authorList>
            <person name="Spang A."/>
            <person name="Saw J.H."/>
            <person name="Jorgensen S.L."/>
            <person name="Zaremba-Niedzwiedzka K."/>
            <person name="Martijn J."/>
            <person name="Lind A.E."/>
            <person name="van Eijk R."/>
            <person name="Schleper C."/>
            <person name="Guy L."/>
            <person name="Ettema T.J."/>
        </authorList>
    </citation>
    <scope>NUCLEOTIDE SEQUENCE</scope>
</reference>
<dbReference type="InterPro" id="IPR005471">
    <property type="entry name" value="Tscrpt_reg_IclR_N"/>
</dbReference>
<dbReference type="EMBL" id="LAZR01051686">
    <property type="protein sequence ID" value="KKK84631.1"/>
    <property type="molecule type" value="Genomic_DNA"/>
</dbReference>